<protein>
    <submittedName>
        <fullName evidence="5">Methyltransferase domain-containing protein</fullName>
    </submittedName>
</protein>
<dbReference type="GO" id="GO:0046983">
    <property type="term" value="F:protein dimerization activity"/>
    <property type="evidence" value="ECO:0007669"/>
    <property type="project" value="InterPro"/>
</dbReference>
<dbReference type="Gene3D" id="3.40.50.150">
    <property type="entry name" value="Vaccinia Virus protein VP39"/>
    <property type="match status" value="1"/>
</dbReference>
<gene>
    <name evidence="5" type="ORF">EAT49_07555</name>
</gene>
<sequence>MPTGSCPPARAGPCRVSEAGLEEGGSAPVRVPRTPPGYFEPKEGRGLVQRLAASRRFQGLAMRIPGLRRIARREGEAIFDIVAGFCHSQILMALVELGTLSRLAGGPAPEADLARCAGVPPDRMRVLLRAAASLGLLRLRAGRARLTSRGAALAAVPGLPDMIAHHAILYRDLADPAAFFRGETETELAGFWPYVFGAGAAEDPSRAARYSQLMADSQALVAEDTIALAGLDRTRHLMDVGGGTGAFLDAVSVAHPRLKLTLFDLPAVVPGAVARLGQRAEIRAGSFRDDPLPRGADTISLVRVLYDHADGTVAALLREVHAALPPGGRLILSEPMGGSTAGDAYFALYCMAMRTGRVRSPGEIGRLMAEAGFEVAGPPRSRRPFVTTVLQGVRKS</sequence>
<evidence type="ECO:0000256" key="3">
    <source>
        <dbReference type="ARBA" id="ARBA00022691"/>
    </source>
</evidence>
<dbReference type="AlphaFoldDB" id="A0A3N2R6U5"/>
<dbReference type="CDD" id="cd02440">
    <property type="entry name" value="AdoMet_MTases"/>
    <property type="match status" value="1"/>
</dbReference>
<dbReference type="Gene3D" id="1.10.10.10">
    <property type="entry name" value="Winged helix-like DNA-binding domain superfamily/Winged helix DNA-binding domain"/>
    <property type="match status" value="1"/>
</dbReference>
<organism evidence="5 6">
    <name type="scientific">Histidinibacterium lentulum</name>
    <dbReference type="NCBI Taxonomy" id="2480588"/>
    <lineage>
        <taxon>Bacteria</taxon>
        <taxon>Pseudomonadati</taxon>
        <taxon>Pseudomonadota</taxon>
        <taxon>Alphaproteobacteria</taxon>
        <taxon>Rhodobacterales</taxon>
        <taxon>Paracoccaceae</taxon>
        <taxon>Histidinibacterium</taxon>
    </lineage>
</organism>
<accession>A0A3N2R6U5</accession>
<dbReference type="InterPro" id="IPR029063">
    <property type="entry name" value="SAM-dependent_MTases_sf"/>
</dbReference>
<dbReference type="SUPFAM" id="SSF53335">
    <property type="entry name" value="S-adenosyl-L-methionine-dependent methyltransferases"/>
    <property type="match status" value="1"/>
</dbReference>
<keyword evidence="3" id="KW-0949">S-adenosyl-L-methionine</keyword>
<comment type="caution">
    <text evidence="5">The sequence shown here is derived from an EMBL/GenBank/DDBJ whole genome shotgun (WGS) entry which is preliminary data.</text>
</comment>
<dbReference type="Pfam" id="PF00891">
    <property type="entry name" value="Methyltransf_2"/>
    <property type="match status" value="1"/>
</dbReference>
<keyword evidence="2 5" id="KW-0808">Transferase</keyword>
<dbReference type="OrthoDB" id="7418600at2"/>
<dbReference type="InterPro" id="IPR036388">
    <property type="entry name" value="WH-like_DNA-bd_sf"/>
</dbReference>
<evidence type="ECO:0000256" key="1">
    <source>
        <dbReference type="ARBA" id="ARBA00022603"/>
    </source>
</evidence>
<feature type="domain" description="O-methyltransferase C-terminal" evidence="4">
    <location>
        <begin position="170"/>
        <end position="374"/>
    </location>
</feature>
<reference evidence="5 6" key="1">
    <citation type="submission" date="2018-10" db="EMBL/GenBank/DDBJ databases">
        <title>Histidinibacterium lentulum gen. nov., sp. nov., a marine bacterium from the culture broth of Picochlorum sp. 122.</title>
        <authorList>
            <person name="Wang G."/>
        </authorList>
    </citation>
    <scope>NUCLEOTIDE SEQUENCE [LARGE SCALE GENOMIC DNA]</scope>
    <source>
        <strain evidence="5 6">B17</strain>
    </source>
</reference>
<name>A0A3N2R6U5_9RHOB</name>
<dbReference type="PROSITE" id="PS51683">
    <property type="entry name" value="SAM_OMT_II"/>
    <property type="match status" value="1"/>
</dbReference>
<dbReference type="SUPFAM" id="SSF46785">
    <property type="entry name" value="Winged helix' DNA-binding domain"/>
    <property type="match status" value="1"/>
</dbReference>
<dbReference type="InterPro" id="IPR016461">
    <property type="entry name" value="COMT-like"/>
</dbReference>
<dbReference type="Gene3D" id="1.10.287.1350">
    <property type="match status" value="1"/>
</dbReference>
<dbReference type="GO" id="GO:0032259">
    <property type="term" value="P:methylation"/>
    <property type="evidence" value="ECO:0007669"/>
    <property type="project" value="UniProtKB-KW"/>
</dbReference>
<dbReference type="GO" id="GO:0008171">
    <property type="term" value="F:O-methyltransferase activity"/>
    <property type="evidence" value="ECO:0007669"/>
    <property type="project" value="InterPro"/>
</dbReference>
<evidence type="ECO:0000256" key="2">
    <source>
        <dbReference type="ARBA" id="ARBA00022679"/>
    </source>
</evidence>
<proteinExistence type="predicted"/>
<dbReference type="InterPro" id="IPR001077">
    <property type="entry name" value="COMT_C"/>
</dbReference>
<evidence type="ECO:0000259" key="4">
    <source>
        <dbReference type="Pfam" id="PF00891"/>
    </source>
</evidence>
<evidence type="ECO:0000313" key="5">
    <source>
        <dbReference type="EMBL" id="ROU03137.1"/>
    </source>
</evidence>
<dbReference type="EMBL" id="RDRB01000003">
    <property type="protein sequence ID" value="ROU03137.1"/>
    <property type="molecule type" value="Genomic_DNA"/>
</dbReference>
<dbReference type="PANTHER" id="PTHR43712:SF2">
    <property type="entry name" value="O-METHYLTRANSFERASE CICE"/>
    <property type="match status" value="1"/>
</dbReference>
<evidence type="ECO:0000313" key="6">
    <source>
        <dbReference type="Proteomes" id="UP000268016"/>
    </source>
</evidence>
<keyword evidence="1 5" id="KW-0489">Methyltransferase</keyword>
<keyword evidence="6" id="KW-1185">Reference proteome</keyword>
<dbReference type="Proteomes" id="UP000268016">
    <property type="component" value="Unassembled WGS sequence"/>
</dbReference>
<dbReference type="InterPro" id="IPR036390">
    <property type="entry name" value="WH_DNA-bd_sf"/>
</dbReference>
<dbReference type="PANTHER" id="PTHR43712">
    <property type="entry name" value="PUTATIVE (AFU_ORTHOLOGUE AFUA_4G14580)-RELATED"/>
    <property type="match status" value="1"/>
</dbReference>